<dbReference type="AlphaFoldDB" id="A0A9D1LLG0"/>
<dbReference type="EMBL" id="DVMR01000028">
    <property type="protein sequence ID" value="HIU43152.1"/>
    <property type="molecule type" value="Genomic_DNA"/>
</dbReference>
<gene>
    <name evidence="1" type="ORF">IAB67_02515</name>
</gene>
<name>A0A9D1LLG0_9CLOT</name>
<reference evidence="1" key="1">
    <citation type="submission" date="2020-10" db="EMBL/GenBank/DDBJ databases">
        <authorList>
            <person name="Gilroy R."/>
        </authorList>
    </citation>
    <scope>NUCLEOTIDE SEQUENCE</scope>
    <source>
        <strain evidence="1">CHK191-8634</strain>
    </source>
</reference>
<accession>A0A9D1LLG0</accession>
<comment type="caution">
    <text evidence="1">The sequence shown here is derived from an EMBL/GenBank/DDBJ whole genome shotgun (WGS) entry which is preliminary data.</text>
</comment>
<protein>
    <submittedName>
        <fullName evidence="1">Uncharacterized protein</fullName>
    </submittedName>
</protein>
<proteinExistence type="predicted"/>
<sequence>MRERVKSAVLALLFVLMLVLLFVSLTLGVESDEGLLARVFGVPAAADETELQPRIAAEIRVLAICTPDGVHMPESSEEKTEMLSAVSAVYSEAVGSLGEVTAITRRQYLALIDTPAVYLGFDTELPFSLLRTWVGYDAVEYESRLRSLVVSVADGNVVIAWYDTAAEEYRMAPTAAATEQLEQLCTDRGEANAVFAFQDSAFSALREDEPVLLSLITGTIYSMQPANFAQSGEVPRELLAGFDINPYLARVYEESGDVVYVEGYNVLRAGAQGELVYTSGSEDQGISLGLPDSQQENWSLLLEGARVLLSELSAQAGAGGVYSLREISTDESGETTILFDLLLDGWPILTERPAAHVTVQNGRVTYLRMEPHRFEAAGEQTILPARQAAAALQGESNLCLSVRYVQNEEGLLVPTLCSSEGQNGVE</sequence>
<dbReference type="Proteomes" id="UP000824073">
    <property type="component" value="Unassembled WGS sequence"/>
</dbReference>
<evidence type="ECO:0000313" key="1">
    <source>
        <dbReference type="EMBL" id="HIU43152.1"/>
    </source>
</evidence>
<reference evidence="1" key="2">
    <citation type="journal article" date="2021" name="PeerJ">
        <title>Extensive microbial diversity within the chicken gut microbiome revealed by metagenomics and culture.</title>
        <authorList>
            <person name="Gilroy R."/>
            <person name="Ravi A."/>
            <person name="Getino M."/>
            <person name="Pursley I."/>
            <person name="Horton D.L."/>
            <person name="Alikhan N.F."/>
            <person name="Baker D."/>
            <person name="Gharbi K."/>
            <person name="Hall N."/>
            <person name="Watson M."/>
            <person name="Adriaenssens E.M."/>
            <person name="Foster-Nyarko E."/>
            <person name="Jarju S."/>
            <person name="Secka A."/>
            <person name="Antonio M."/>
            <person name="Oren A."/>
            <person name="Chaudhuri R.R."/>
            <person name="La Ragione R."/>
            <person name="Hildebrand F."/>
            <person name="Pallen M.J."/>
        </authorList>
    </citation>
    <scope>NUCLEOTIDE SEQUENCE</scope>
    <source>
        <strain evidence="1">CHK191-8634</strain>
    </source>
</reference>
<organism evidence="1 2">
    <name type="scientific">Candidatus Ventrousia excrementavium</name>
    <dbReference type="NCBI Taxonomy" id="2840961"/>
    <lineage>
        <taxon>Bacteria</taxon>
        <taxon>Bacillati</taxon>
        <taxon>Bacillota</taxon>
        <taxon>Clostridia</taxon>
        <taxon>Eubacteriales</taxon>
        <taxon>Clostridiaceae</taxon>
        <taxon>Clostridiaceae incertae sedis</taxon>
        <taxon>Candidatus Ventrousia</taxon>
    </lineage>
</organism>
<evidence type="ECO:0000313" key="2">
    <source>
        <dbReference type="Proteomes" id="UP000824073"/>
    </source>
</evidence>